<dbReference type="EMBL" id="BRYB01001529">
    <property type="protein sequence ID" value="GMI27804.1"/>
    <property type="molecule type" value="Genomic_DNA"/>
</dbReference>
<keyword evidence="1" id="KW-0812">Transmembrane</keyword>
<organism evidence="2 3">
    <name type="scientific">Tetraparma gracilis</name>
    <dbReference type="NCBI Taxonomy" id="2962635"/>
    <lineage>
        <taxon>Eukaryota</taxon>
        <taxon>Sar</taxon>
        <taxon>Stramenopiles</taxon>
        <taxon>Ochrophyta</taxon>
        <taxon>Bolidophyceae</taxon>
        <taxon>Parmales</taxon>
        <taxon>Triparmaceae</taxon>
        <taxon>Tetraparma</taxon>
    </lineage>
</organism>
<comment type="caution">
    <text evidence="2">The sequence shown here is derived from an EMBL/GenBank/DDBJ whole genome shotgun (WGS) entry which is preliminary data.</text>
</comment>
<feature type="transmembrane region" description="Helical" evidence="1">
    <location>
        <begin position="85"/>
        <end position="105"/>
    </location>
</feature>
<gene>
    <name evidence="2" type="ORF">TeGR_g603</name>
</gene>
<sequence length="154" mass="16823">MSSLSFNFHTLTYIAAYVLLLLLAVVGRRPSRGSLPFYLEASVVGIACVRFAVCYALIFGASGGGGDMFTRGGVLDLFRTKGDEFVVGVWSELCTLFIVCSLCIVRDAEERKVKLACVLPITVLGFFVAGFGFVAYVLLLAFLHLQQRSRQQPP</sequence>
<proteinExistence type="predicted"/>
<reference evidence="2 3" key="1">
    <citation type="journal article" date="2023" name="Commun. Biol.">
        <title>Genome analysis of Parmales, the sister group of diatoms, reveals the evolutionary specialization of diatoms from phago-mixotrophs to photoautotrophs.</title>
        <authorList>
            <person name="Ban H."/>
            <person name="Sato S."/>
            <person name="Yoshikawa S."/>
            <person name="Yamada K."/>
            <person name="Nakamura Y."/>
            <person name="Ichinomiya M."/>
            <person name="Sato N."/>
            <person name="Blanc-Mathieu R."/>
            <person name="Endo H."/>
            <person name="Kuwata A."/>
            <person name="Ogata H."/>
        </authorList>
    </citation>
    <scope>NUCLEOTIDE SEQUENCE [LARGE SCALE GENOMIC DNA]</scope>
</reference>
<keyword evidence="3" id="KW-1185">Reference proteome</keyword>
<feature type="transmembrane region" description="Helical" evidence="1">
    <location>
        <begin position="6"/>
        <end position="25"/>
    </location>
</feature>
<name>A0ABQ6MKW9_9STRA</name>
<dbReference type="Proteomes" id="UP001165060">
    <property type="component" value="Unassembled WGS sequence"/>
</dbReference>
<accession>A0ABQ6MKW9</accession>
<evidence type="ECO:0000313" key="3">
    <source>
        <dbReference type="Proteomes" id="UP001165060"/>
    </source>
</evidence>
<evidence type="ECO:0000313" key="2">
    <source>
        <dbReference type="EMBL" id="GMI27804.1"/>
    </source>
</evidence>
<protein>
    <submittedName>
        <fullName evidence="2">Uncharacterized protein</fullName>
    </submittedName>
</protein>
<feature type="transmembrane region" description="Helical" evidence="1">
    <location>
        <begin position="37"/>
        <end position="58"/>
    </location>
</feature>
<evidence type="ECO:0000256" key="1">
    <source>
        <dbReference type="SAM" id="Phobius"/>
    </source>
</evidence>
<feature type="transmembrane region" description="Helical" evidence="1">
    <location>
        <begin position="117"/>
        <end position="145"/>
    </location>
</feature>
<keyword evidence="1" id="KW-0472">Membrane</keyword>
<keyword evidence="1" id="KW-1133">Transmembrane helix</keyword>